<dbReference type="Proteomes" id="UP000680206">
    <property type="component" value="Unassembled WGS sequence"/>
</dbReference>
<protein>
    <submittedName>
        <fullName evidence="1">Uncharacterized protein</fullName>
    </submittedName>
</protein>
<dbReference type="EMBL" id="JAGEPF010000007">
    <property type="protein sequence ID" value="MBO2458464.1"/>
    <property type="molecule type" value="Genomic_DNA"/>
</dbReference>
<comment type="caution">
    <text evidence="1">The sequence shown here is derived from an EMBL/GenBank/DDBJ whole genome shotgun (WGS) entry which is preliminary data.</text>
</comment>
<keyword evidence="2" id="KW-1185">Reference proteome</keyword>
<name>A0ABS3RNZ0_9ACTN</name>
<organism evidence="1 2">
    <name type="scientific">Actinomadura violacea</name>
    <dbReference type="NCBI Taxonomy" id="2819934"/>
    <lineage>
        <taxon>Bacteria</taxon>
        <taxon>Bacillati</taxon>
        <taxon>Actinomycetota</taxon>
        <taxon>Actinomycetes</taxon>
        <taxon>Streptosporangiales</taxon>
        <taxon>Thermomonosporaceae</taxon>
        <taxon>Actinomadura</taxon>
    </lineage>
</organism>
<dbReference type="RefSeq" id="WP_208240525.1">
    <property type="nucleotide sequence ID" value="NZ_JAGEPF010000007.1"/>
</dbReference>
<evidence type="ECO:0000313" key="1">
    <source>
        <dbReference type="EMBL" id="MBO2458464.1"/>
    </source>
</evidence>
<accession>A0ABS3RNZ0</accession>
<proteinExistence type="predicted"/>
<sequence length="131" mass="13956">MTRSGPRDVPFSVAYACAHLDELRTLLEESDDAAARLTRLVSALRADPRPSEAELSALVDDLHAAVQAAGDPWGVRPPAQRGPLGAAGVESVEVVYRCPLGVCAGRDADEVDRLPVRCAVTGRDLVRERLG</sequence>
<gene>
    <name evidence="1" type="ORF">J4709_12885</name>
</gene>
<evidence type="ECO:0000313" key="2">
    <source>
        <dbReference type="Proteomes" id="UP000680206"/>
    </source>
</evidence>
<reference evidence="1 2" key="1">
    <citation type="submission" date="2021-03" db="EMBL/GenBank/DDBJ databases">
        <title>Actinomadura violae sp. nov., isolated from lichen in Thailand.</title>
        <authorList>
            <person name="Kanchanasin P."/>
            <person name="Saeng-In P."/>
            <person name="Phongsopitanun W."/>
            <person name="Yuki M."/>
            <person name="Kudo T."/>
            <person name="Ohkuma M."/>
            <person name="Tanasupawat S."/>
        </authorList>
    </citation>
    <scope>NUCLEOTIDE SEQUENCE [LARGE SCALE GENOMIC DNA]</scope>
    <source>
        <strain evidence="1 2">LCR2-06</strain>
    </source>
</reference>